<evidence type="ECO:0000313" key="3">
    <source>
        <dbReference type="Proteomes" id="UP000480178"/>
    </source>
</evidence>
<protein>
    <submittedName>
        <fullName evidence="2">NUDIX hydrolase</fullName>
    </submittedName>
</protein>
<dbReference type="InterPro" id="IPR036390">
    <property type="entry name" value="WH_DNA-bd_sf"/>
</dbReference>
<dbReference type="InterPro" id="IPR036388">
    <property type="entry name" value="WH-like_DNA-bd_sf"/>
</dbReference>
<dbReference type="Pfam" id="PF00293">
    <property type="entry name" value="NUDIX"/>
    <property type="match status" value="1"/>
</dbReference>
<dbReference type="Pfam" id="PF21906">
    <property type="entry name" value="WHD_NrtR"/>
    <property type="match status" value="1"/>
</dbReference>
<sequence length="257" mass="30183">MNAPTSIKEFFESGYRQFLPHVSIDCAIFGFHDNQLKVLLLKMKNVAGWCLPGGFIHWTEPANEAAQRILQERTGISQVFLQQFYTFGEPERNKEPNLKDLIDSLNIEHTEDNWLFHRTISIGYYALVEFSKVIPTVDLLSDECCWWDMHELPKLLFDHSLMIGQALQTLRMQLNFHPVGYNLLPEKFTMPELQKLYETILDRPLDRRNFQKKMLSLGILERLEERKSVGPHKSPYYYRFDKQKYDQALQAGISFGF</sequence>
<dbReference type="PANTHER" id="PTHR43736">
    <property type="entry name" value="ADP-RIBOSE PYROPHOSPHATASE"/>
    <property type="match status" value="1"/>
</dbReference>
<evidence type="ECO:0000259" key="1">
    <source>
        <dbReference type="PROSITE" id="PS51462"/>
    </source>
</evidence>
<dbReference type="InterPro" id="IPR054105">
    <property type="entry name" value="WHD_NrtR"/>
</dbReference>
<proteinExistence type="predicted"/>
<dbReference type="InterPro" id="IPR000086">
    <property type="entry name" value="NUDIX_hydrolase_dom"/>
</dbReference>
<dbReference type="InterPro" id="IPR015797">
    <property type="entry name" value="NUDIX_hydrolase-like_dom_sf"/>
</dbReference>
<dbReference type="EMBL" id="CP048222">
    <property type="protein sequence ID" value="QHT70062.1"/>
    <property type="molecule type" value="Genomic_DNA"/>
</dbReference>
<dbReference type="Gene3D" id="3.90.79.10">
    <property type="entry name" value="Nucleoside Triphosphate Pyrophosphohydrolase"/>
    <property type="match status" value="1"/>
</dbReference>
<accession>A0A6C0GR76</accession>
<dbReference type="GO" id="GO:0016787">
    <property type="term" value="F:hydrolase activity"/>
    <property type="evidence" value="ECO:0007669"/>
    <property type="project" value="UniProtKB-KW"/>
</dbReference>
<dbReference type="CDD" id="cd18873">
    <property type="entry name" value="NUDIX_NadM_like"/>
    <property type="match status" value="1"/>
</dbReference>
<keyword evidence="2" id="KW-0378">Hydrolase</keyword>
<dbReference type="SUPFAM" id="SSF55811">
    <property type="entry name" value="Nudix"/>
    <property type="match status" value="1"/>
</dbReference>
<dbReference type="AlphaFoldDB" id="A0A6C0GR76"/>
<dbReference type="PANTHER" id="PTHR43736:SF4">
    <property type="entry name" value="SLR1690 PROTEIN"/>
    <property type="match status" value="1"/>
</dbReference>
<dbReference type="Proteomes" id="UP000480178">
    <property type="component" value="Chromosome"/>
</dbReference>
<evidence type="ECO:0000313" key="2">
    <source>
        <dbReference type="EMBL" id="QHT70062.1"/>
    </source>
</evidence>
<reference evidence="2 3" key="1">
    <citation type="submission" date="2020-01" db="EMBL/GenBank/DDBJ databases">
        <authorList>
            <person name="Kim M.K."/>
        </authorList>
    </citation>
    <scope>NUCLEOTIDE SEQUENCE [LARGE SCALE GENOMIC DNA]</scope>
    <source>
        <strain evidence="2 3">172606-1</strain>
    </source>
</reference>
<feature type="domain" description="Nudix hydrolase" evidence="1">
    <location>
        <begin position="19"/>
        <end position="169"/>
    </location>
</feature>
<dbReference type="RefSeq" id="WP_162446045.1">
    <property type="nucleotide sequence ID" value="NZ_CP048222.1"/>
</dbReference>
<dbReference type="KEGG" id="rhoz:GXP67_27160"/>
<organism evidence="2 3">
    <name type="scientific">Rhodocytophaga rosea</name>
    <dbReference type="NCBI Taxonomy" id="2704465"/>
    <lineage>
        <taxon>Bacteria</taxon>
        <taxon>Pseudomonadati</taxon>
        <taxon>Bacteroidota</taxon>
        <taxon>Cytophagia</taxon>
        <taxon>Cytophagales</taxon>
        <taxon>Rhodocytophagaceae</taxon>
        <taxon>Rhodocytophaga</taxon>
    </lineage>
</organism>
<keyword evidence="3" id="KW-1185">Reference proteome</keyword>
<gene>
    <name evidence="2" type="ORF">GXP67_27160</name>
</gene>
<name>A0A6C0GR76_9BACT</name>
<dbReference type="PROSITE" id="PS51462">
    <property type="entry name" value="NUDIX"/>
    <property type="match status" value="1"/>
</dbReference>
<dbReference type="SUPFAM" id="SSF46785">
    <property type="entry name" value="Winged helix' DNA-binding domain"/>
    <property type="match status" value="1"/>
</dbReference>
<dbReference type="Gene3D" id="1.10.10.10">
    <property type="entry name" value="Winged helix-like DNA-binding domain superfamily/Winged helix DNA-binding domain"/>
    <property type="match status" value="1"/>
</dbReference>